<evidence type="ECO:0000313" key="1">
    <source>
        <dbReference type="EMBL" id="UQC85386.1"/>
    </source>
</evidence>
<dbReference type="EMBL" id="CP019477">
    <property type="protein sequence ID" value="UQC85386.1"/>
    <property type="molecule type" value="Genomic_DNA"/>
</dbReference>
<dbReference type="Proteomes" id="UP000830671">
    <property type="component" value="Chromosome 5"/>
</dbReference>
<evidence type="ECO:0000313" key="2">
    <source>
        <dbReference type="Proteomes" id="UP000830671"/>
    </source>
</evidence>
<proteinExistence type="predicted"/>
<keyword evidence="2" id="KW-1185">Reference proteome</keyword>
<sequence length="139" mass="15499">MCLHAFPLRLHFKIAQPHSSVCSSRIQAFAIQTIPTIGTHCLKHNPRSFTNPSAQNLASVRPSRTLTLCAESAFTEKKSHRPGPGSFPADATHRPERPCSPPLGLNRLIRCQKTCCGHNKFTRRCYSPFSRLCNPMGFL</sequence>
<dbReference type="KEGG" id="clup:CLUP02_10883"/>
<protein>
    <submittedName>
        <fullName evidence="1">Uncharacterized protein</fullName>
    </submittedName>
</protein>
<reference evidence="1" key="1">
    <citation type="journal article" date="2021" name="Mol. Plant Microbe Interact.">
        <title>Complete Genome Sequence of the Plant-Pathogenic Fungus Colletotrichum lupini.</title>
        <authorList>
            <person name="Baroncelli R."/>
            <person name="Pensec F."/>
            <person name="Da Lio D."/>
            <person name="Boufleur T."/>
            <person name="Vicente I."/>
            <person name="Sarrocco S."/>
            <person name="Picot A."/>
            <person name="Baraldi E."/>
            <person name="Sukno S."/>
            <person name="Thon M."/>
            <person name="Le Floch G."/>
        </authorList>
    </citation>
    <scope>NUCLEOTIDE SEQUENCE</scope>
    <source>
        <strain evidence="1">IMI 504893</strain>
    </source>
</reference>
<accession>A0A9Q8WJA8</accession>
<gene>
    <name evidence="1" type="ORF">CLUP02_10883</name>
</gene>
<dbReference type="AlphaFoldDB" id="A0A9Q8WJA8"/>
<dbReference type="GeneID" id="73344865"/>
<dbReference type="RefSeq" id="XP_049147000.1">
    <property type="nucleotide sequence ID" value="XM_049289855.1"/>
</dbReference>
<name>A0A9Q8WJA8_9PEZI</name>
<organism evidence="1 2">
    <name type="scientific">Colletotrichum lupini</name>
    <dbReference type="NCBI Taxonomy" id="145971"/>
    <lineage>
        <taxon>Eukaryota</taxon>
        <taxon>Fungi</taxon>
        <taxon>Dikarya</taxon>
        <taxon>Ascomycota</taxon>
        <taxon>Pezizomycotina</taxon>
        <taxon>Sordariomycetes</taxon>
        <taxon>Hypocreomycetidae</taxon>
        <taxon>Glomerellales</taxon>
        <taxon>Glomerellaceae</taxon>
        <taxon>Colletotrichum</taxon>
        <taxon>Colletotrichum acutatum species complex</taxon>
    </lineage>
</organism>